<name>A0A0B6WYA1_9BACT</name>
<dbReference type="SMART" id="SM00065">
    <property type="entry name" value="GAF"/>
    <property type="match status" value="1"/>
</dbReference>
<organism evidence="4 5">
    <name type="scientific">Pyrinomonas methylaliphatogenes</name>
    <dbReference type="NCBI Taxonomy" id="454194"/>
    <lineage>
        <taxon>Bacteria</taxon>
        <taxon>Pseudomonadati</taxon>
        <taxon>Acidobacteriota</taxon>
        <taxon>Blastocatellia</taxon>
        <taxon>Blastocatellales</taxon>
        <taxon>Pyrinomonadaceae</taxon>
        <taxon>Pyrinomonas</taxon>
    </lineage>
</organism>
<dbReference type="Pfam" id="PF13492">
    <property type="entry name" value="GAF_3"/>
    <property type="match status" value="1"/>
</dbReference>
<dbReference type="EC" id="2.7.7.65" evidence="1"/>
<dbReference type="PANTHER" id="PTHR45138">
    <property type="entry name" value="REGULATORY COMPONENTS OF SENSORY TRANSDUCTION SYSTEM"/>
    <property type="match status" value="1"/>
</dbReference>
<dbReference type="GO" id="GO:0043709">
    <property type="term" value="P:cell adhesion involved in single-species biofilm formation"/>
    <property type="evidence" value="ECO:0007669"/>
    <property type="project" value="TreeGrafter"/>
</dbReference>
<dbReference type="SUPFAM" id="SSF55073">
    <property type="entry name" value="Nucleotide cyclase"/>
    <property type="match status" value="1"/>
</dbReference>
<dbReference type="AlphaFoldDB" id="A0A0B6WYA1"/>
<evidence type="ECO:0000256" key="2">
    <source>
        <dbReference type="ARBA" id="ARBA00034247"/>
    </source>
</evidence>
<dbReference type="SUPFAM" id="SSF55781">
    <property type="entry name" value="GAF domain-like"/>
    <property type="match status" value="1"/>
</dbReference>
<dbReference type="InterPro" id="IPR003018">
    <property type="entry name" value="GAF"/>
</dbReference>
<dbReference type="CDD" id="cd01949">
    <property type="entry name" value="GGDEF"/>
    <property type="match status" value="1"/>
</dbReference>
<dbReference type="GO" id="GO:0052621">
    <property type="term" value="F:diguanylate cyclase activity"/>
    <property type="evidence" value="ECO:0007669"/>
    <property type="project" value="UniProtKB-EC"/>
</dbReference>
<reference evidence="4 5" key="2">
    <citation type="submission" date="2015-01" db="EMBL/GenBank/DDBJ databases">
        <title>Complete genome sequence of Pyrinomonas methylaliphatogenes type strain K22T.</title>
        <authorList>
            <person name="Lee K.C.Y."/>
            <person name="Power J.F."/>
            <person name="Dunfield P.F."/>
            <person name="Morgan X.C."/>
            <person name="Huttenhower C."/>
            <person name="Stott M.B."/>
        </authorList>
    </citation>
    <scope>NUCLEOTIDE SEQUENCE [LARGE SCALE GENOMIC DNA]</scope>
    <source>
        <strain evidence="4 5">K22</strain>
    </source>
</reference>
<dbReference type="PROSITE" id="PS50887">
    <property type="entry name" value="GGDEF"/>
    <property type="match status" value="1"/>
</dbReference>
<dbReference type="STRING" id="454194.PYK22_01282"/>
<dbReference type="Proteomes" id="UP000031518">
    <property type="component" value="Unassembled WGS sequence"/>
</dbReference>
<dbReference type="Gene3D" id="3.30.70.270">
    <property type="match status" value="1"/>
</dbReference>
<dbReference type="GO" id="GO:0005886">
    <property type="term" value="C:plasma membrane"/>
    <property type="evidence" value="ECO:0007669"/>
    <property type="project" value="TreeGrafter"/>
</dbReference>
<dbReference type="OrthoDB" id="9783388at2"/>
<dbReference type="Pfam" id="PF10114">
    <property type="entry name" value="PocR"/>
    <property type="match status" value="1"/>
</dbReference>
<evidence type="ECO:0000259" key="3">
    <source>
        <dbReference type="PROSITE" id="PS50887"/>
    </source>
</evidence>
<dbReference type="RefSeq" id="WP_060635410.1">
    <property type="nucleotide sequence ID" value="NZ_CBXV010000004.1"/>
</dbReference>
<proteinExistence type="predicted"/>
<evidence type="ECO:0000256" key="1">
    <source>
        <dbReference type="ARBA" id="ARBA00012528"/>
    </source>
</evidence>
<dbReference type="EMBL" id="CBXV010000004">
    <property type="protein sequence ID" value="CDM65284.1"/>
    <property type="molecule type" value="Genomic_DNA"/>
</dbReference>
<reference evidence="4 5" key="1">
    <citation type="submission" date="2013-12" db="EMBL/GenBank/DDBJ databases">
        <authorList>
            <person name="Stott M."/>
        </authorList>
    </citation>
    <scope>NUCLEOTIDE SEQUENCE [LARGE SCALE GENOMIC DNA]</scope>
    <source>
        <strain evidence="4 5">K22</strain>
    </source>
</reference>
<feature type="domain" description="GGDEF" evidence="3">
    <location>
        <begin position="531"/>
        <end position="666"/>
    </location>
</feature>
<dbReference type="InterPro" id="IPR043128">
    <property type="entry name" value="Rev_trsase/Diguanyl_cyclase"/>
</dbReference>
<evidence type="ECO:0000313" key="5">
    <source>
        <dbReference type="Proteomes" id="UP000031518"/>
    </source>
</evidence>
<gene>
    <name evidence="4" type="ORF">PYK22_01282</name>
</gene>
<dbReference type="InterPro" id="IPR050469">
    <property type="entry name" value="Diguanylate_Cyclase"/>
</dbReference>
<comment type="catalytic activity">
    <reaction evidence="2">
        <text>2 GTP = 3',3'-c-di-GMP + 2 diphosphate</text>
        <dbReference type="Rhea" id="RHEA:24898"/>
        <dbReference type="ChEBI" id="CHEBI:33019"/>
        <dbReference type="ChEBI" id="CHEBI:37565"/>
        <dbReference type="ChEBI" id="CHEBI:58805"/>
        <dbReference type="EC" id="2.7.7.65"/>
    </reaction>
</comment>
<dbReference type="Gene3D" id="3.30.450.40">
    <property type="match status" value="1"/>
</dbReference>
<evidence type="ECO:0000313" key="4">
    <source>
        <dbReference type="EMBL" id="CDM65284.1"/>
    </source>
</evidence>
<sequence length="675" mass="74373">MTDAARGKVEGRSEWRDDAPADWLERNRELATSSGLAVAIAAQDEVTVAAFNDNSICRALQASPKHAPSCQPFCGRALERAREAGGLAHYRCHVGLRCVAVPIVIGGREVAVVGGRAFLFSADYRAFIERVRNGDLSEIDLSELFRNVLFTTQQRLEQLAARLAEIAARPQPSLDEAGAAHVAEDRREERLQDALEIASGQTLREVCHRLGRKLSAMLKIDALAVLARSGRTLVPLYVSGLLISEDWRLDIQALGGAAQSSTLLLEADGHGRRGRSESLEIFPLHAAEGISGAIAVKVGALLAEKRQAFHSLCTQIGAVLEVARLREELGRRKHATATLRSFLERASELEVDQMYIAILHQVAELLRAERSSLLLFDEEANELIVRAAVGPHAEVVRMERVRLGEMTSGKVLCEGRPLLVRDLTERPSGAEERSYRTRSFISYPLIIGSKRIGVLNVTDRSDGEAYDEFDLELIEILAPQIALALSTAEWQEKAHRFQQLSVTDPLTGLYNRRYLEARIIEELERSKRQGYAMSFMMIDVDDFKHYNDLHGHQAGDVVLQRIAKCLRADLRASDSAARYGGEEFSVLLPETNLAEAEIIAERVRQRVQLDQHPFAEAQPLGAITVSIGLAAFGPALDTAEAIIGAADKALYMAKKRGKNQIALYSESDDVLRGAE</sequence>
<keyword evidence="5" id="KW-1185">Reference proteome</keyword>
<dbReference type="SMART" id="SM00267">
    <property type="entry name" value="GGDEF"/>
    <property type="match status" value="1"/>
</dbReference>
<dbReference type="InterPro" id="IPR000160">
    <property type="entry name" value="GGDEF_dom"/>
</dbReference>
<protein>
    <recommendedName>
        <fullName evidence="1">diguanylate cyclase</fullName>
        <ecNumber evidence="1">2.7.7.65</ecNumber>
    </recommendedName>
</protein>
<dbReference type="FunFam" id="3.30.70.270:FF:000001">
    <property type="entry name" value="Diguanylate cyclase domain protein"/>
    <property type="match status" value="1"/>
</dbReference>
<dbReference type="Pfam" id="PF00990">
    <property type="entry name" value="GGDEF"/>
    <property type="match status" value="1"/>
</dbReference>
<dbReference type="InterPro" id="IPR029016">
    <property type="entry name" value="GAF-like_dom_sf"/>
</dbReference>
<dbReference type="GO" id="GO:1902201">
    <property type="term" value="P:negative regulation of bacterial-type flagellum-dependent cell motility"/>
    <property type="evidence" value="ECO:0007669"/>
    <property type="project" value="TreeGrafter"/>
</dbReference>
<dbReference type="InterPro" id="IPR029787">
    <property type="entry name" value="Nucleotide_cyclase"/>
</dbReference>
<dbReference type="InterPro" id="IPR018771">
    <property type="entry name" value="PocR_dom"/>
</dbReference>
<dbReference type="NCBIfam" id="TIGR00254">
    <property type="entry name" value="GGDEF"/>
    <property type="match status" value="1"/>
</dbReference>
<dbReference type="PANTHER" id="PTHR45138:SF9">
    <property type="entry name" value="DIGUANYLATE CYCLASE DGCM-RELATED"/>
    <property type="match status" value="1"/>
</dbReference>
<accession>A0A0B6WYA1</accession>